<dbReference type="EMBL" id="UINC01126149">
    <property type="protein sequence ID" value="SVD04444.1"/>
    <property type="molecule type" value="Genomic_DNA"/>
</dbReference>
<name>A0A382S3E9_9ZZZZ</name>
<reference evidence="2" key="1">
    <citation type="submission" date="2018-05" db="EMBL/GenBank/DDBJ databases">
        <authorList>
            <person name="Lanie J.A."/>
            <person name="Ng W.-L."/>
            <person name="Kazmierczak K.M."/>
            <person name="Andrzejewski T.M."/>
            <person name="Davidsen T.M."/>
            <person name="Wayne K.J."/>
            <person name="Tettelin H."/>
            <person name="Glass J.I."/>
            <person name="Rusch D."/>
            <person name="Podicherti R."/>
            <person name="Tsui H.-C.T."/>
            <person name="Winkler M.E."/>
        </authorList>
    </citation>
    <scope>NUCLEOTIDE SEQUENCE</scope>
</reference>
<dbReference type="InterPro" id="IPR053195">
    <property type="entry name" value="Bax-like"/>
</dbReference>
<dbReference type="InterPro" id="IPR002901">
    <property type="entry name" value="MGlyc_endo_b_GlcNAc-like_dom"/>
</dbReference>
<proteinExistence type="predicted"/>
<dbReference type="PANTHER" id="PTHR40572">
    <property type="entry name" value="PROTEIN BAX"/>
    <property type="match status" value="1"/>
</dbReference>
<dbReference type="PANTHER" id="PTHR40572:SF1">
    <property type="entry name" value="PROTEIN BAX"/>
    <property type="match status" value="1"/>
</dbReference>
<sequence length="189" mass="21874">LKIQNLKNRFNIMQRRDALWLSKRMKDYEVSSNSVDELLIKIDAIPVSIALSQAAVESGWGTSRFTSEGNALFGQYIWEKGEGIVPEQRAEHEIHEIKSFKSLKSSVSSYMKNLNSNFHYDEFRINRYIMRKNGIPLNGIYLSEYLYNYSTDENYSEKIKGIIETNDLNDFDGVKIDHFSVESLPSDII</sequence>
<dbReference type="Gene3D" id="1.10.530.10">
    <property type="match status" value="1"/>
</dbReference>
<evidence type="ECO:0000313" key="2">
    <source>
        <dbReference type="EMBL" id="SVD04444.1"/>
    </source>
</evidence>
<dbReference type="Pfam" id="PF01832">
    <property type="entry name" value="Glucosaminidase"/>
    <property type="match status" value="1"/>
</dbReference>
<gene>
    <name evidence="2" type="ORF">METZ01_LOCUS357298</name>
</gene>
<dbReference type="AlphaFoldDB" id="A0A382S3E9"/>
<dbReference type="GO" id="GO:0004040">
    <property type="term" value="F:amidase activity"/>
    <property type="evidence" value="ECO:0007669"/>
    <property type="project" value="InterPro"/>
</dbReference>
<feature type="non-terminal residue" evidence="2">
    <location>
        <position position="1"/>
    </location>
</feature>
<evidence type="ECO:0000259" key="1">
    <source>
        <dbReference type="Pfam" id="PF01832"/>
    </source>
</evidence>
<feature type="domain" description="Mannosyl-glycoprotein endo-beta-N-acetylglucosamidase-like" evidence="1">
    <location>
        <begin position="41"/>
        <end position="168"/>
    </location>
</feature>
<accession>A0A382S3E9</accession>
<protein>
    <recommendedName>
        <fullName evidence="1">Mannosyl-glycoprotein endo-beta-N-acetylglucosamidase-like domain-containing protein</fullName>
    </recommendedName>
</protein>
<organism evidence="2">
    <name type="scientific">marine metagenome</name>
    <dbReference type="NCBI Taxonomy" id="408172"/>
    <lineage>
        <taxon>unclassified sequences</taxon>
        <taxon>metagenomes</taxon>
        <taxon>ecological metagenomes</taxon>
    </lineage>
</organism>